<dbReference type="CDD" id="cd00303">
    <property type="entry name" value="retropepsin_like"/>
    <property type="match status" value="1"/>
</dbReference>
<evidence type="ECO:0000256" key="1">
    <source>
        <dbReference type="ARBA" id="ARBA00012493"/>
    </source>
</evidence>
<evidence type="ECO:0000256" key="6">
    <source>
        <dbReference type="ARBA" id="ARBA00022801"/>
    </source>
</evidence>
<keyword evidence="7" id="KW-0695">RNA-directed DNA polymerase</keyword>
<keyword evidence="2" id="KW-0808">Transferase</keyword>
<dbReference type="InterPro" id="IPR041373">
    <property type="entry name" value="RT_RNaseH"/>
</dbReference>
<dbReference type="SUPFAM" id="SSF56672">
    <property type="entry name" value="DNA/RNA polymerases"/>
    <property type="match status" value="1"/>
</dbReference>
<keyword evidence="3" id="KW-0548">Nucleotidyltransferase</keyword>
<protein>
    <recommendedName>
        <fullName evidence="1">RNA-directed DNA polymerase</fullName>
        <ecNumber evidence="1">2.7.7.49</ecNumber>
    </recommendedName>
</protein>
<keyword evidence="12" id="KW-1185">Reference proteome</keyword>
<accession>A0A0R0LU69</accession>
<evidence type="ECO:0000313" key="12">
    <source>
        <dbReference type="Proteomes" id="UP000051530"/>
    </source>
</evidence>
<evidence type="ECO:0000256" key="2">
    <source>
        <dbReference type="ARBA" id="ARBA00022679"/>
    </source>
</evidence>
<organism evidence="11 12">
    <name type="scientific">Pseudoloma neurophilia</name>
    <dbReference type="NCBI Taxonomy" id="146866"/>
    <lineage>
        <taxon>Eukaryota</taxon>
        <taxon>Fungi</taxon>
        <taxon>Fungi incertae sedis</taxon>
        <taxon>Microsporidia</taxon>
        <taxon>Pseudoloma</taxon>
    </lineage>
</organism>
<dbReference type="Pfam" id="PF17917">
    <property type="entry name" value="RT_RNaseH"/>
    <property type="match status" value="1"/>
</dbReference>
<dbReference type="CDD" id="cd01647">
    <property type="entry name" value="RT_LTR"/>
    <property type="match status" value="1"/>
</dbReference>
<dbReference type="GO" id="GO:0016787">
    <property type="term" value="F:hydrolase activity"/>
    <property type="evidence" value="ECO:0007669"/>
    <property type="project" value="UniProtKB-KW"/>
</dbReference>
<dbReference type="PROSITE" id="PS50878">
    <property type="entry name" value="RT_POL"/>
    <property type="match status" value="1"/>
</dbReference>
<dbReference type="PANTHER" id="PTHR37984:SF5">
    <property type="entry name" value="PROTEIN NYNRIN-LIKE"/>
    <property type="match status" value="1"/>
</dbReference>
<comment type="caution">
    <text evidence="11">The sequence shown here is derived from an EMBL/GenBank/DDBJ whole genome shotgun (WGS) entry which is preliminary data.</text>
</comment>
<dbReference type="Proteomes" id="UP000051530">
    <property type="component" value="Unassembled WGS sequence"/>
</dbReference>
<dbReference type="GO" id="GO:0003676">
    <property type="term" value="F:nucleic acid binding"/>
    <property type="evidence" value="ECO:0007669"/>
    <property type="project" value="InterPro"/>
</dbReference>
<keyword evidence="8" id="KW-0863">Zinc-finger</keyword>
<reference evidence="11 12" key="1">
    <citation type="submission" date="2015-07" db="EMBL/GenBank/DDBJ databases">
        <title>The genome of Pseudoloma neurophilia, a relevant intracellular parasite of the zebrafish.</title>
        <authorList>
            <person name="Ndikumana S."/>
            <person name="Pelin A."/>
            <person name="Sanders J."/>
            <person name="Corradi N."/>
        </authorList>
    </citation>
    <scope>NUCLEOTIDE SEQUENCE [LARGE SCALE GENOMIC DNA]</scope>
    <source>
        <strain evidence="11 12">MK1</strain>
    </source>
</reference>
<evidence type="ECO:0000256" key="7">
    <source>
        <dbReference type="ARBA" id="ARBA00022918"/>
    </source>
</evidence>
<evidence type="ECO:0000256" key="3">
    <source>
        <dbReference type="ARBA" id="ARBA00022695"/>
    </source>
</evidence>
<dbReference type="GO" id="GO:0003964">
    <property type="term" value="F:RNA-directed DNA polymerase activity"/>
    <property type="evidence" value="ECO:0007669"/>
    <property type="project" value="UniProtKB-KW"/>
</dbReference>
<dbReference type="InterPro" id="IPR036875">
    <property type="entry name" value="Znf_CCHC_sf"/>
</dbReference>
<keyword evidence="8" id="KW-0862">Zinc</keyword>
<keyword evidence="6" id="KW-0378">Hydrolase</keyword>
<keyword evidence="8" id="KW-0479">Metal-binding</keyword>
<dbReference type="InterPro" id="IPR050951">
    <property type="entry name" value="Retrovirus_Pol_polyprotein"/>
</dbReference>
<dbReference type="Pfam" id="PF00078">
    <property type="entry name" value="RVT_1"/>
    <property type="match status" value="1"/>
</dbReference>
<proteinExistence type="predicted"/>
<evidence type="ECO:0000313" key="11">
    <source>
        <dbReference type="EMBL" id="KRH92972.1"/>
    </source>
</evidence>
<dbReference type="PROSITE" id="PS50158">
    <property type="entry name" value="ZF_CCHC"/>
    <property type="match status" value="1"/>
</dbReference>
<dbReference type="InterPro" id="IPR001878">
    <property type="entry name" value="Znf_CCHC"/>
</dbReference>
<dbReference type="Gene3D" id="3.30.70.270">
    <property type="match status" value="2"/>
</dbReference>
<keyword evidence="5" id="KW-0255">Endonuclease</keyword>
<feature type="non-terminal residue" evidence="11">
    <location>
        <position position="800"/>
    </location>
</feature>
<dbReference type="EMBL" id="LGUB01000555">
    <property type="protein sequence ID" value="KRH92972.1"/>
    <property type="molecule type" value="Genomic_DNA"/>
</dbReference>
<feature type="domain" description="Reverse transcriptase" evidence="10">
    <location>
        <begin position="320"/>
        <end position="500"/>
    </location>
</feature>
<name>A0A0R0LU69_9MICR</name>
<dbReference type="Gene3D" id="2.40.70.10">
    <property type="entry name" value="Acid Proteases"/>
    <property type="match status" value="1"/>
</dbReference>
<dbReference type="FunFam" id="3.30.70.270:FF:000020">
    <property type="entry name" value="Transposon Tf2-6 polyprotein-like Protein"/>
    <property type="match status" value="1"/>
</dbReference>
<dbReference type="AlphaFoldDB" id="A0A0R0LU69"/>
<dbReference type="EC" id="2.7.7.49" evidence="1"/>
<dbReference type="InterPro" id="IPR021109">
    <property type="entry name" value="Peptidase_aspartic_dom_sf"/>
</dbReference>
<dbReference type="PANTHER" id="PTHR37984">
    <property type="entry name" value="PROTEIN CBG26694"/>
    <property type="match status" value="1"/>
</dbReference>
<dbReference type="InterPro" id="IPR000477">
    <property type="entry name" value="RT_dom"/>
</dbReference>
<evidence type="ECO:0000256" key="5">
    <source>
        <dbReference type="ARBA" id="ARBA00022759"/>
    </source>
</evidence>
<dbReference type="CDD" id="cd09274">
    <property type="entry name" value="RNase_HI_RT_Ty3"/>
    <property type="match status" value="1"/>
</dbReference>
<evidence type="ECO:0000256" key="8">
    <source>
        <dbReference type="PROSITE-ProRule" id="PRU00047"/>
    </source>
</evidence>
<dbReference type="OrthoDB" id="5425374at2759"/>
<dbReference type="GO" id="GO:0004519">
    <property type="term" value="F:endonuclease activity"/>
    <property type="evidence" value="ECO:0007669"/>
    <property type="project" value="UniProtKB-KW"/>
</dbReference>
<evidence type="ECO:0000256" key="4">
    <source>
        <dbReference type="ARBA" id="ARBA00022722"/>
    </source>
</evidence>
<dbReference type="Gene3D" id="3.10.10.10">
    <property type="entry name" value="HIV Type 1 Reverse Transcriptase, subunit A, domain 1"/>
    <property type="match status" value="1"/>
</dbReference>
<dbReference type="Pfam" id="PF00098">
    <property type="entry name" value="zf-CCHC"/>
    <property type="match status" value="1"/>
</dbReference>
<dbReference type="InterPro" id="IPR043128">
    <property type="entry name" value="Rev_trsase/Diguanyl_cyclase"/>
</dbReference>
<dbReference type="SMART" id="SM00343">
    <property type="entry name" value="ZnF_C2HC"/>
    <property type="match status" value="1"/>
</dbReference>
<evidence type="ECO:0000259" key="10">
    <source>
        <dbReference type="PROSITE" id="PS50878"/>
    </source>
</evidence>
<dbReference type="SUPFAM" id="SSF57756">
    <property type="entry name" value="Retrovirus zinc finger-like domains"/>
    <property type="match status" value="1"/>
</dbReference>
<gene>
    <name evidence="11" type="ORF">M153_18650003</name>
</gene>
<feature type="non-terminal residue" evidence="11">
    <location>
        <position position="1"/>
    </location>
</feature>
<dbReference type="GO" id="GO:0008270">
    <property type="term" value="F:zinc ion binding"/>
    <property type="evidence" value="ECO:0007669"/>
    <property type="project" value="UniProtKB-KW"/>
</dbReference>
<sequence length="800" mass="93036">EKMAIPVNRASDELLDWFYDVGSKGNLPGTWEEFKELFTQECVGTSFGTLKRFDDEKWTEYFRRVSEISEHRKIDKSKMIEKLREDQMPNEIRVLLYCKDLDFSEVIRIVEDWEKTRKTIREKRFTQVKKDAVKGQHQLRDMSKIRCHLCGNVGHMKRDCKVVVKKPVNAALSRAKTDSNEEEVKLNGFKYIALPDTGSSFNIITRAVLNKLKNVKIQKLQQPVKILLLNCQSIKAVEKCLLKLEFRHIVTNTDFYIINNGIFDVIIGNEICQAYSKYEQCGFPIECTIPTEDNKVVSVKRPLRSFVEKQKLQAEISRYEALGYLEKSESIWLNPVVLTTKKNGETRFCLDLRWLNKLVSLDEYCVPKIEELIVMLRDQKFFSTIDLKDGFFQVPLSKNDRHKTAFTDGDGRLYQFTRMPQGYKNSSATFQRGMNIILNEYVNKICIVYLDDLLIFGKNEDECKQNEALIRERIKSYKMIINEKKSQSCLESVDFLGYRISHNTISPLVSRAQGIEDFSVPKNKTNVREFIGLLNFDRIFLPKIAEVLKPLYRLMGDKTLFEWGNDEQKAFEAAKMAYAEHVKLSIPDMNDDFELETDVSEYGIGVVLKQQNRPVAFASRVLTTTESNYGVTEREFLGLVWGVKKFEYFLKGRKFKCYTDHKPLTEITRKKSFKTPKFNRWMTKLQEFDMDVIYKPGSEMAISDALSRSRGDGNQSKEEIVMRINNKQNHRKVILNLVREDLPQIRKKELKNILRNCLVCAAYDSKDWKGGAHILTEAPGERIGVDFMKVGNRWILIAID</sequence>
<keyword evidence="4" id="KW-0540">Nuclease</keyword>
<feature type="domain" description="CCHC-type" evidence="9">
    <location>
        <begin position="146"/>
        <end position="161"/>
    </location>
</feature>
<dbReference type="InterPro" id="IPR043502">
    <property type="entry name" value="DNA/RNA_pol_sf"/>
</dbReference>
<evidence type="ECO:0000259" key="9">
    <source>
        <dbReference type="PROSITE" id="PS50158"/>
    </source>
</evidence>
<dbReference type="VEuPathDB" id="MicrosporidiaDB:M153_18650003"/>